<protein>
    <submittedName>
        <fullName evidence="1">Uncharacterized protein</fullName>
    </submittedName>
</protein>
<feature type="non-terminal residue" evidence="1">
    <location>
        <position position="1"/>
    </location>
</feature>
<organism evidence="1 2">
    <name type="scientific">Mucuna pruriens</name>
    <name type="common">Velvet bean</name>
    <name type="synonym">Dolichos pruriens</name>
    <dbReference type="NCBI Taxonomy" id="157652"/>
    <lineage>
        <taxon>Eukaryota</taxon>
        <taxon>Viridiplantae</taxon>
        <taxon>Streptophyta</taxon>
        <taxon>Embryophyta</taxon>
        <taxon>Tracheophyta</taxon>
        <taxon>Spermatophyta</taxon>
        <taxon>Magnoliopsida</taxon>
        <taxon>eudicotyledons</taxon>
        <taxon>Gunneridae</taxon>
        <taxon>Pentapetalae</taxon>
        <taxon>rosids</taxon>
        <taxon>fabids</taxon>
        <taxon>Fabales</taxon>
        <taxon>Fabaceae</taxon>
        <taxon>Papilionoideae</taxon>
        <taxon>50 kb inversion clade</taxon>
        <taxon>NPAAA clade</taxon>
        <taxon>indigoferoid/millettioid clade</taxon>
        <taxon>Phaseoleae</taxon>
        <taxon>Mucuna</taxon>
    </lineage>
</organism>
<name>A0A371FWP3_MUCPR</name>
<comment type="caution">
    <text evidence="1">The sequence shown here is derived from an EMBL/GenBank/DDBJ whole genome shotgun (WGS) entry which is preliminary data.</text>
</comment>
<accession>A0A371FWP3</accession>
<dbReference type="OrthoDB" id="2015125at2759"/>
<reference evidence="1" key="1">
    <citation type="submission" date="2018-05" db="EMBL/GenBank/DDBJ databases">
        <title>Draft genome of Mucuna pruriens seed.</title>
        <authorList>
            <person name="Nnadi N.E."/>
            <person name="Vos R."/>
            <person name="Hasami M.H."/>
            <person name="Devisetty U.K."/>
            <person name="Aguiy J.C."/>
        </authorList>
    </citation>
    <scope>NUCLEOTIDE SEQUENCE [LARGE SCALE GENOMIC DNA]</scope>
    <source>
        <strain evidence="1">JCA_2017</strain>
    </source>
</reference>
<dbReference type="EMBL" id="QJKJ01007570">
    <property type="protein sequence ID" value="RDX82721.1"/>
    <property type="molecule type" value="Genomic_DNA"/>
</dbReference>
<gene>
    <name evidence="1" type="ORF">CR513_36456</name>
</gene>
<proteinExistence type="predicted"/>
<evidence type="ECO:0000313" key="2">
    <source>
        <dbReference type="Proteomes" id="UP000257109"/>
    </source>
</evidence>
<dbReference type="Proteomes" id="UP000257109">
    <property type="component" value="Unassembled WGS sequence"/>
</dbReference>
<sequence>MEEEEIIEVEVKEIIEDEDVAILIKEETTISYHIIKEVVEITLVLSIEEEDMFEHEGVEWRFELRVNVSQYQNISENFDNPQSLVLASNRFLEDETIWCLDTGLTIMYGKDELFCTLDEIVKSIIKFKNDTNILIL</sequence>
<keyword evidence="2" id="KW-1185">Reference proteome</keyword>
<evidence type="ECO:0000313" key="1">
    <source>
        <dbReference type="EMBL" id="RDX82721.1"/>
    </source>
</evidence>
<dbReference type="AlphaFoldDB" id="A0A371FWP3"/>